<dbReference type="InterPro" id="IPR027417">
    <property type="entry name" value="P-loop_NTPase"/>
</dbReference>
<gene>
    <name evidence="13" type="ORF">KGF56_000308</name>
</gene>
<keyword evidence="14" id="KW-1185">Reference proteome</keyword>
<evidence type="ECO:0000256" key="3">
    <source>
        <dbReference type="ARBA" id="ARBA00022801"/>
    </source>
</evidence>
<proteinExistence type="inferred from homology"/>
<evidence type="ECO:0000313" key="13">
    <source>
        <dbReference type="EMBL" id="KAI3407015.2"/>
    </source>
</evidence>
<accession>A0AAI9X0G3</accession>
<dbReference type="GO" id="GO:0016787">
    <property type="term" value="F:hydrolase activity"/>
    <property type="evidence" value="ECO:0007669"/>
    <property type="project" value="UniProtKB-UniRule"/>
</dbReference>
<evidence type="ECO:0000256" key="2">
    <source>
        <dbReference type="ARBA" id="ARBA00022741"/>
    </source>
</evidence>
<dbReference type="InterPro" id="IPR014017">
    <property type="entry name" value="DNA_helicase_UvrD-like_C"/>
</dbReference>
<dbReference type="Gene3D" id="1.10.10.160">
    <property type="match status" value="1"/>
</dbReference>
<feature type="domain" description="UvrD-like helicase ATP-binding" evidence="11">
    <location>
        <begin position="1"/>
        <end position="269"/>
    </location>
</feature>
<dbReference type="Proteomes" id="UP001202479">
    <property type="component" value="Unassembled WGS sequence"/>
</dbReference>
<dbReference type="SUPFAM" id="SSF52540">
    <property type="entry name" value="P-loop containing nucleoside triphosphate hydrolases"/>
    <property type="match status" value="1"/>
</dbReference>
<evidence type="ECO:0000256" key="8">
    <source>
        <dbReference type="ARBA" id="ARBA00034808"/>
    </source>
</evidence>
<dbReference type="PROSITE" id="PS51217">
    <property type="entry name" value="UVRD_HELICASE_CTER"/>
    <property type="match status" value="1"/>
</dbReference>
<dbReference type="GO" id="GO:0005524">
    <property type="term" value="F:ATP binding"/>
    <property type="evidence" value="ECO:0007669"/>
    <property type="project" value="UniProtKB-UniRule"/>
</dbReference>
<dbReference type="AlphaFoldDB" id="A0AAI9X0G3"/>
<dbReference type="PROSITE" id="PS51198">
    <property type="entry name" value="UVRD_HELICASE_ATP_BIND"/>
    <property type="match status" value="1"/>
</dbReference>
<feature type="domain" description="UvrD-like helicase C-terminal" evidence="12">
    <location>
        <begin position="251"/>
        <end position="521"/>
    </location>
</feature>
<keyword evidence="5 10" id="KW-0067">ATP-binding</keyword>
<evidence type="ECO:0000256" key="5">
    <source>
        <dbReference type="ARBA" id="ARBA00022840"/>
    </source>
</evidence>
<dbReference type="GO" id="GO:0000725">
    <property type="term" value="P:recombinational repair"/>
    <property type="evidence" value="ECO:0007669"/>
    <property type="project" value="TreeGrafter"/>
</dbReference>
<dbReference type="Gene3D" id="3.40.50.300">
    <property type="entry name" value="P-loop containing nucleotide triphosphate hydrolases"/>
    <property type="match status" value="2"/>
</dbReference>
<protein>
    <recommendedName>
        <fullName evidence="8">DNA 3'-5' helicase</fullName>
        <ecNumber evidence="8">5.6.2.4</ecNumber>
    </recommendedName>
</protein>
<dbReference type="PANTHER" id="PTHR11070">
    <property type="entry name" value="UVRD / RECB / PCRA DNA HELICASE FAMILY MEMBER"/>
    <property type="match status" value="1"/>
</dbReference>
<evidence type="ECO:0000259" key="12">
    <source>
        <dbReference type="PROSITE" id="PS51217"/>
    </source>
</evidence>
<name>A0AAI9X0G3_9ASCO</name>
<comment type="similarity">
    <text evidence="1">Belongs to the helicase family. UvrD subfamily.</text>
</comment>
<organism evidence="13 14">
    <name type="scientific">Candida oxycetoniae</name>
    <dbReference type="NCBI Taxonomy" id="497107"/>
    <lineage>
        <taxon>Eukaryota</taxon>
        <taxon>Fungi</taxon>
        <taxon>Dikarya</taxon>
        <taxon>Ascomycota</taxon>
        <taxon>Saccharomycotina</taxon>
        <taxon>Pichiomycetes</taxon>
        <taxon>Debaryomycetaceae</taxon>
        <taxon>Candida/Lodderomyces clade</taxon>
        <taxon>Candida</taxon>
    </lineage>
</organism>
<evidence type="ECO:0000256" key="7">
    <source>
        <dbReference type="ARBA" id="ARBA00034617"/>
    </source>
</evidence>
<evidence type="ECO:0000256" key="9">
    <source>
        <dbReference type="ARBA" id="ARBA00048988"/>
    </source>
</evidence>
<evidence type="ECO:0000256" key="1">
    <source>
        <dbReference type="ARBA" id="ARBA00009922"/>
    </source>
</evidence>
<dbReference type="InterPro" id="IPR000212">
    <property type="entry name" value="DNA_helicase_UvrD/REP"/>
</dbReference>
<dbReference type="PANTHER" id="PTHR11070:SF46">
    <property type="entry name" value="ATP-DEPENDENT DNA HELICASE HMI1, MITOCHONDRIAL"/>
    <property type="match status" value="1"/>
</dbReference>
<dbReference type="InterPro" id="IPR013986">
    <property type="entry name" value="DExx_box_DNA_helicase_dom_sf"/>
</dbReference>
<dbReference type="RefSeq" id="XP_049182760.1">
    <property type="nucleotide sequence ID" value="XM_049324358.1"/>
</dbReference>
<keyword evidence="2 10" id="KW-0547">Nucleotide-binding</keyword>
<comment type="caution">
    <text evidence="13">The sequence shown here is derived from an EMBL/GenBank/DDBJ whole genome shotgun (WGS) entry which is preliminary data.</text>
</comment>
<dbReference type="InterPro" id="IPR014016">
    <property type="entry name" value="UvrD-like_ATP-bd"/>
</dbReference>
<sequence>MILTPSQRLAVTRGFQPGRILSIQSGPGCGKSLCIAKRIEFMLNRGVAPEEIIVLSMTNRAVNSLKKTISNSFGSRVDDLVIKTFHSFASMIVDGHQATYFPNRPPNSVMDDSNWRSFARFFGAKYHALEKAVDEVNHGSPIESVAEINSIPVAKLKETVKYLEDNGIVRYSGLITSAMKLMDKSGDNLPLANAKVLVIDEFQDMHPKLLQFIKKIALYGTPKHITLAGDKNQCIYEFLMSYPTITEDFIKELGFPSEEVVLKETFRLTPQILKEANSIIRTDIQSAKATGLEIMKQEDLCTDIVELIALSGGLLRFSDLIVLVRTNKEVDDISQTLTEKYGIKCNKYNGQDWVNSELHIFLDVLHILRRSYGSDFALLLMFERLGMKKNELKDLFVAYKQWNKSNENKLEEFLRMNLKNEKEKFAEFLDCVQAERYELDTPVSIMGSLGRITQKFNLLPWSSKLQENLNSFFLSLEYSYMNYSKDPTSTFIEYFLSHYHEAEPILEDNSVNISTVHKAKGLEFPVVFIPSRRGFSSRLLN</sequence>
<dbReference type="EC" id="5.6.2.4" evidence="8"/>
<evidence type="ECO:0000313" key="14">
    <source>
        <dbReference type="Proteomes" id="UP001202479"/>
    </source>
</evidence>
<keyword evidence="6" id="KW-0413">Isomerase</keyword>
<dbReference type="Gene3D" id="1.10.486.10">
    <property type="entry name" value="PCRA, domain 4"/>
    <property type="match status" value="1"/>
</dbReference>
<evidence type="ECO:0000256" key="6">
    <source>
        <dbReference type="ARBA" id="ARBA00023235"/>
    </source>
</evidence>
<keyword evidence="3 10" id="KW-0378">Hydrolase</keyword>
<dbReference type="GO" id="GO:0043138">
    <property type="term" value="F:3'-5' DNA helicase activity"/>
    <property type="evidence" value="ECO:0007669"/>
    <property type="project" value="UniProtKB-EC"/>
</dbReference>
<comment type="catalytic activity">
    <reaction evidence="7">
        <text>Couples ATP hydrolysis with the unwinding of duplex DNA by translocating in the 3'-5' direction.</text>
        <dbReference type="EC" id="5.6.2.4"/>
    </reaction>
</comment>
<dbReference type="EMBL" id="JAHUZD010000019">
    <property type="protein sequence ID" value="KAI3407015.2"/>
    <property type="molecule type" value="Genomic_DNA"/>
</dbReference>
<evidence type="ECO:0000256" key="10">
    <source>
        <dbReference type="PROSITE-ProRule" id="PRU00560"/>
    </source>
</evidence>
<keyword evidence="4 10" id="KW-0347">Helicase</keyword>
<feature type="binding site" evidence="10">
    <location>
        <begin position="25"/>
        <end position="32"/>
    </location>
    <ligand>
        <name>ATP</name>
        <dbReference type="ChEBI" id="CHEBI:30616"/>
    </ligand>
</feature>
<dbReference type="GO" id="GO:0003677">
    <property type="term" value="F:DNA binding"/>
    <property type="evidence" value="ECO:0007669"/>
    <property type="project" value="InterPro"/>
</dbReference>
<dbReference type="GO" id="GO:0005634">
    <property type="term" value="C:nucleus"/>
    <property type="evidence" value="ECO:0007669"/>
    <property type="project" value="TreeGrafter"/>
</dbReference>
<dbReference type="Pfam" id="PF00580">
    <property type="entry name" value="UvrD-helicase"/>
    <property type="match status" value="1"/>
</dbReference>
<dbReference type="Pfam" id="PF13361">
    <property type="entry name" value="UvrD_C"/>
    <property type="match status" value="1"/>
</dbReference>
<comment type="catalytic activity">
    <reaction evidence="9">
        <text>ATP + H2O = ADP + phosphate + H(+)</text>
        <dbReference type="Rhea" id="RHEA:13065"/>
        <dbReference type="ChEBI" id="CHEBI:15377"/>
        <dbReference type="ChEBI" id="CHEBI:15378"/>
        <dbReference type="ChEBI" id="CHEBI:30616"/>
        <dbReference type="ChEBI" id="CHEBI:43474"/>
        <dbReference type="ChEBI" id="CHEBI:456216"/>
        <dbReference type="EC" id="5.6.2.4"/>
    </reaction>
</comment>
<reference evidence="13" key="1">
    <citation type="journal article" date="2022" name="DNA Res.">
        <title>Genome analysis of five recently described species of the CUG-Ser clade uncovers Candida theae as a new hybrid lineage with pathogenic potential in the Candida parapsilosis species complex.</title>
        <authorList>
            <person name="Mixao V."/>
            <person name="Del Olmo V."/>
            <person name="Hegedusova E."/>
            <person name="Saus E."/>
            <person name="Pryszcz L."/>
            <person name="Cillingova A."/>
            <person name="Nosek J."/>
            <person name="Gabaldon T."/>
        </authorList>
    </citation>
    <scope>NUCLEOTIDE SEQUENCE</scope>
    <source>
        <strain evidence="13">CBS 10844</strain>
    </source>
</reference>
<evidence type="ECO:0000259" key="11">
    <source>
        <dbReference type="PROSITE" id="PS51198"/>
    </source>
</evidence>
<dbReference type="GeneID" id="73377925"/>
<evidence type="ECO:0000256" key="4">
    <source>
        <dbReference type="ARBA" id="ARBA00022806"/>
    </source>
</evidence>